<dbReference type="Proteomes" id="UP000005010">
    <property type="component" value="Chromosome"/>
</dbReference>
<sequence length="67" mass="8083">MQEKKQDFLKFLFVVVFMELSICLYFTHKFEKLEELTQSNLELLEKALQDSKEHLIDMENMPKNSKN</sequence>
<dbReference type="RefSeq" id="WP_014660721.1">
    <property type="nucleotide sequence ID" value="NC_017737.1"/>
</dbReference>
<dbReference type="HOGENOM" id="CLU_2806536_0_0_7"/>
<dbReference type="PATRIC" id="fig|182217.3.peg.610"/>
<dbReference type="EMBL" id="CP003479">
    <property type="protein sequence ID" value="AFI03849.1"/>
    <property type="molecule type" value="Genomic_DNA"/>
</dbReference>
<organism evidence="1 2">
    <name type="scientific">Helicobacter cetorum (strain ATCC BAA-429 / MIT 00-7128)</name>
    <dbReference type="NCBI Taxonomy" id="182217"/>
    <lineage>
        <taxon>Bacteria</taxon>
        <taxon>Pseudomonadati</taxon>
        <taxon>Campylobacterota</taxon>
        <taxon>Epsilonproteobacteria</taxon>
        <taxon>Campylobacterales</taxon>
        <taxon>Helicobacteraceae</taxon>
        <taxon>Helicobacter</taxon>
    </lineage>
</organism>
<dbReference type="AlphaFoldDB" id="I0ELN0"/>
<dbReference type="KEGG" id="hce:HCW_02840"/>
<gene>
    <name evidence="1" type="ordered locus">HCW_02840</name>
</gene>
<keyword evidence="2" id="KW-1185">Reference proteome</keyword>
<proteinExistence type="predicted"/>
<name>I0ELN0_HELC0</name>
<reference evidence="2" key="1">
    <citation type="submission" date="2012-04" db="EMBL/GenBank/DDBJ databases">
        <title>Complete genome sequence of Helicobacter cetorum strain MIT 00-7128.</title>
        <authorList>
            <person name="Kersulyte D."/>
            <person name="Berg D.E."/>
        </authorList>
    </citation>
    <scope>NUCLEOTIDE SEQUENCE [LARGE SCALE GENOMIC DNA]</scope>
    <source>
        <strain evidence="2">MIT 00-7128</strain>
    </source>
</reference>
<evidence type="ECO:0000313" key="1">
    <source>
        <dbReference type="EMBL" id="AFI03849.1"/>
    </source>
</evidence>
<dbReference type="STRING" id="182217.HCW_02840"/>
<evidence type="ECO:0000313" key="2">
    <source>
        <dbReference type="Proteomes" id="UP000005010"/>
    </source>
</evidence>
<protein>
    <submittedName>
        <fullName evidence="1">Uncharacterized protein</fullName>
    </submittedName>
</protein>
<accession>I0ELN0</accession>